<sequence length="2181" mass="244686">FLFSYLLDLHTLQIRDSTIYYITYEIGSNNGLCRSIRQNILPLVNNRQSLISFLGGFPNAIRLSTLNSIDIPRILIDGNHLIYPFIYNQDSTNLKEPQWKNLLGINYFSQGIVPLKNADHLNKNHIILNITQIQKGILIPHILRYDIDKIRSILNDIETTKNRDLLKLILDERLDGCRNLFHACVHIATPLNNKEYSINDEQVQTETNNNLKRISFAIDLLHSQTNTDHNYGERTTTAAPAPTGSTWSNESSAADAQPPSSPTMQPGAAPTLYRSLSTSTPTNNSGPLSPSYNPTSLSSKIQQIQYLQNQLYQQPARTTRSNSNDFLVWSSCKYDEREKRIRAIKILRLLLDYPLFQEHLLSLLSFRNLEGQTPFMSAVNCCAYNCALILFEYALKISKRESSNDQQTSSAQFYFESSSPLPTTATNYLKQFDNVLLRMIYPLTSTNSDYSPLYTICTNDTCSFTWTGEEHISQAIFECKTCGLSGTLCCCSECAQTCHKGHDCRLKRTSPTAYCDCWEVCKCKSLIAGDQQKRLELFKLLLNQTNLVQIQNSRYENILLYLVQTVGRQIIEQQQFPRTSTAALLQQHARKSREQLSSSGAKKLQHQNSSSGSASNNNNSNSANQMDTDSNNAIPDHHLEPPQFCRRALELILADWSGVKAMLLCGCSENLDPTIINPKESLPILSTCPPIMSPYDNEHLFSLDQQQQTSQLDRFTYFLLAKCNTVKQSTSTTTKSSSTTSTSNDLLDILLNTLIREMSNPAHRDMARFITARFVRSVIRLFIILSLESVPDKNSSSTLNQSLPSSTTIKRISATTVTGATITTSSNLSSSAAAATLSGPQSILFQCKRIFQTLTLISINALVHTADLLLAPVRHGIAKPTAMFNLLSTHTDILQGLEEVFNIDSEYYRAYQESKSNNTQRSSESTFTSGVEDFNETIIDESQNLTNPINANQTAIELNEDDDNNSDTQSQHETIHPIGISNLNEQQAARDNVGGLSDNESEMELELLAESDTDNESNRSAPNTNTHRTSATAGSENMALFSDDENSESDDADSVRSDSVLGDGDETSQPDPMLFDDARDALAAAAAASSASTAPSTTVPTPSTVTNDRLALLPSGSNATGQNTQTSNSSATTHLNVPRLSARSAMASSLFGESHSRRQIAPVATTSPSLGHASAIQQQQQQAHAQQQSQPTNTISVNTTNSLLARAFGILIRQITDLLIKWPAMLSASSLYHDIVITSSTVDEQNAVDTIQNEIEQCLFPTWQWFATVMDSFESQLRFGMTLSNLNHNEHDSTFHGNRFLKTLVERAQSEIKKKSTTTATATVASRINSLPTNDKPVNNRLDFLNYSLSLMRSTHEHGDQEPSLDVLSYKHLAYLLDAFIYYFRESNFNETNQIAKSNWRDVTDDAPAINPTNNENSTNEEIITSNNIFFQRSPSTLCLSSLGPDPFQINIDDSLPLACRPQLLQPICRKEDLFGRFLYDQTAAKYSHLPSQLGLSHRENSIPDFLQPAYLNLFNNSEEKTNTKTRDDDRMAVDVLLDLSAGLISSNRRRQQTSHSMLLNGSHEYLLARWRFSIELFVKLFLDDVGIEPGSIINESSGFSAREQRFRHDMERLKNAHQKDIRFELMERDRILLIQKTFRTLNSYYYRNQNMSSSSSVPPLAVQRVKVTFKDEPGEGSGVARSFYSSIVEAILSEERLPVLELGTYGASATSQAASGSLSSHAQRQQRPSRERRTTLATYLRSDRRSSSMLLSSEARPFKFTASTDSSTANTNSEPNINEHWTPSKIKLGVSIYPKVAAIQPFHAEKITGMLLEGLPTPQLQRIINIDEDLRVKVEEAMNILTSHSSRDAQQTESLATTTTTTTANERLLTNKNSLFDKQPNEYAPLFWQPDKKGVYAPRPGKHTSERLTAYRNVGRLIGLCLLQNELFPLPLCRHVIKYILNRSVRWHDLAFFDSTMYENLRRTAYDAEKNGPQYINDLHLTFSLAVTEKEGNETYDLVTDGSLKDVTYSNLYEFIKRYAEFRMITLVEQSLQHLRLGVFDVLPSNSLDYLSPEDFRLLLNGTSNINVTTLMTYTTFNDESGENTERISQFKKWFWSVLEKFNAVERQDLVYFWTGSPALPASEAGFQPQPSVTIRPADDQHLPTANTCISRLYVPLYSSKNILKLKLQYAIKTKMFGFV</sequence>
<dbReference type="Gene3D" id="3.90.1750.10">
    <property type="entry name" value="Hect, E3 ligase catalytic domains"/>
    <property type="match status" value="2"/>
</dbReference>
<dbReference type="PANTHER" id="PTHR46276:SF1">
    <property type="entry name" value="E3 UBIQUITIN-PROTEIN LIGASE UBR5"/>
    <property type="match status" value="1"/>
</dbReference>
<dbReference type="SMART" id="SM00119">
    <property type="entry name" value="HECTc"/>
    <property type="match status" value="1"/>
</dbReference>
<dbReference type="FunFam" id="3.30.2410.10:FF:000008">
    <property type="entry name" value="Putative E3 ubiquitin-protein ligase UBR5"/>
    <property type="match status" value="1"/>
</dbReference>
<feature type="compositionally biased region" description="Polar residues" evidence="7">
    <location>
        <begin position="274"/>
        <end position="296"/>
    </location>
</feature>
<comment type="caution">
    <text evidence="11">The sequence shown here is derived from an EMBL/GenBank/DDBJ whole genome shotgun (WGS) entry which is preliminary data.</text>
</comment>
<dbReference type="SUPFAM" id="SSF63570">
    <property type="entry name" value="PABC (PABP) domain"/>
    <property type="match status" value="1"/>
</dbReference>
<feature type="domain" description="HECT" evidence="8">
    <location>
        <begin position="1882"/>
        <end position="2181"/>
    </location>
</feature>
<feature type="compositionally biased region" description="Polar residues" evidence="7">
    <location>
        <begin position="1018"/>
        <end position="1035"/>
    </location>
</feature>
<dbReference type="GO" id="GO:0000209">
    <property type="term" value="P:protein polyubiquitination"/>
    <property type="evidence" value="ECO:0007669"/>
    <property type="project" value="TreeGrafter"/>
</dbReference>
<evidence type="ECO:0000256" key="2">
    <source>
        <dbReference type="ARBA" id="ARBA00022771"/>
    </source>
</evidence>
<feature type="region of interest" description="Disordered" evidence="7">
    <location>
        <begin position="595"/>
        <end position="637"/>
    </location>
</feature>
<dbReference type="SMART" id="SM00396">
    <property type="entry name" value="ZnF_UBR1"/>
    <property type="match status" value="1"/>
</dbReference>
<dbReference type="InterPro" id="IPR047503">
    <property type="entry name" value="UBR-box_UBR5"/>
</dbReference>
<name>A0A821CLY1_9BILA</name>
<evidence type="ECO:0000256" key="5">
    <source>
        <dbReference type="PROSITE-ProRule" id="PRU00104"/>
    </source>
</evidence>
<keyword evidence="3 5" id="KW-0833">Ubl conjugation pathway</keyword>
<dbReference type="SUPFAM" id="SSF56204">
    <property type="entry name" value="Hect, E3 ligase catalytic domain"/>
    <property type="match status" value="1"/>
</dbReference>
<dbReference type="InterPro" id="IPR000569">
    <property type="entry name" value="HECT_dom"/>
</dbReference>
<dbReference type="InterPro" id="IPR036053">
    <property type="entry name" value="PABP-dom"/>
</dbReference>
<evidence type="ECO:0000256" key="3">
    <source>
        <dbReference type="ARBA" id="ARBA00022786"/>
    </source>
</evidence>
<evidence type="ECO:0000313" key="12">
    <source>
        <dbReference type="Proteomes" id="UP000663848"/>
    </source>
</evidence>
<dbReference type="InterPro" id="IPR035983">
    <property type="entry name" value="Hect_E3_ubiquitin_ligase"/>
</dbReference>
<evidence type="ECO:0000256" key="7">
    <source>
        <dbReference type="SAM" id="MobiDB-lite"/>
    </source>
</evidence>
<feature type="active site" description="Glycyl thioester intermediate" evidence="5">
    <location>
        <position position="2150"/>
    </location>
</feature>
<evidence type="ECO:0000259" key="8">
    <source>
        <dbReference type="PROSITE" id="PS50237"/>
    </source>
</evidence>
<feature type="compositionally biased region" description="Low complexity" evidence="7">
    <location>
        <begin position="1117"/>
        <end position="1134"/>
    </location>
</feature>
<feature type="compositionally biased region" description="Low complexity" evidence="7">
    <location>
        <begin position="1086"/>
        <end position="1106"/>
    </location>
</feature>
<dbReference type="GO" id="GO:0090263">
    <property type="term" value="P:positive regulation of canonical Wnt signaling pathway"/>
    <property type="evidence" value="ECO:0007669"/>
    <property type="project" value="TreeGrafter"/>
</dbReference>
<organism evidence="11 12">
    <name type="scientific">Rotaria socialis</name>
    <dbReference type="NCBI Taxonomy" id="392032"/>
    <lineage>
        <taxon>Eukaryota</taxon>
        <taxon>Metazoa</taxon>
        <taxon>Spiralia</taxon>
        <taxon>Gnathifera</taxon>
        <taxon>Rotifera</taxon>
        <taxon>Eurotatoria</taxon>
        <taxon>Bdelloidea</taxon>
        <taxon>Philodinida</taxon>
        <taxon>Philodinidae</taxon>
        <taxon>Rotaria</taxon>
    </lineage>
</organism>
<dbReference type="GO" id="GO:0034450">
    <property type="term" value="F:ubiquitin-ubiquitin ligase activity"/>
    <property type="evidence" value="ECO:0007669"/>
    <property type="project" value="TreeGrafter"/>
</dbReference>
<reference evidence="11" key="1">
    <citation type="submission" date="2021-02" db="EMBL/GenBank/DDBJ databases">
        <authorList>
            <person name="Nowell W R."/>
        </authorList>
    </citation>
    <scope>NUCLEOTIDE SEQUENCE</scope>
</reference>
<evidence type="ECO:0000256" key="6">
    <source>
        <dbReference type="PROSITE-ProRule" id="PRU00508"/>
    </source>
</evidence>
<dbReference type="PROSITE" id="PS50237">
    <property type="entry name" value="HECT"/>
    <property type="match status" value="1"/>
</dbReference>
<dbReference type="Gene3D" id="3.30.2160.10">
    <property type="entry name" value="Hect, E3 ligase catalytic domain"/>
    <property type="match status" value="1"/>
</dbReference>
<accession>A0A821CLY1</accession>
<feature type="compositionally biased region" description="Low complexity" evidence="7">
    <location>
        <begin position="1714"/>
        <end position="1723"/>
    </location>
</feature>
<dbReference type="PROSITE" id="PS51157">
    <property type="entry name" value="ZF_UBR"/>
    <property type="match status" value="1"/>
</dbReference>
<dbReference type="SMART" id="SM00517">
    <property type="entry name" value="PolyA"/>
    <property type="match status" value="1"/>
</dbReference>
<dbReference type="Proteomes" id="UP000663848">
    <property type="component" value="Unassembled WGS sequence"/>
</dbReference>
<evidence type="ECO:0000256" key="1">
    <source>
        <dbReference type="ARBA" id="ARBA00022723"/>
    </source>
</evidence>
<feature type="compositionally biased region" description="Acidic residues" evidence="7">
    <location>
        <begin position="1042"/>
        <end position="1052"/>
    </location>
</feature>
<dbReference type="InterPro" id="IPR003126">
    <property type="entry name" value="Znf_UBR"/>
</dbReference>
<protein>
    <recommendedName>
        <fullName evidence="13">E3 ubiquitin-protein ligase UBR5</fullName>
    </recommendedName>
</protein>
<feature type="region of interest" description="Disordered" evidence="7">
    <location>
        <begin position="1168"/>
        <end position="1193"/>
    </location>
</feature>
<feature type="region of interest" description="Disordered" evidence="7">
    <location>
        <begin position="1714"/>
        <end position="1735"/>
    </location>
</feature>
<dbReference type="PROSITE" id="PS51309">
    <property type="entry name" value="PABC"/>
    <property type="match status" value="1"/>
</dbReference>
<keyword evidence="2" id="KW-0863">Zinc-finger</keyword>
<dbReference type="PANTHER" id="PTHR46276">
    <property type="entry name" value="E3 UBIQUITIN-PROTEIN LIGASE UBR5"/>
    <property type="match status" value="1"/>
</dbReference>
<dbReference type="Pfam" id="PF00632">
    <property type="entry name" value="HECT"/>
    <property type="match status" value="1"/>
</dbReference>
<proteinExistence type="predicted"/>
<evidence type="ECO:0008006" key="13">
    <source>
        <dbReference type="Google" id="ProtNLM"/>
    </source>
</evidence>
<feature type="domain" description="UBR-type" evidence="9">
    <location>
        <begin position="460"/>
        <end position="528"/>
    </location>
</feature>
<feature type="domain" description="PABC" evidence="10">
    <location>
        <begin position="1769"/>
        <end position="1847"/>
    </location>
</feature>
<feature type="zinc finger region" description="UBR-type" evidence="6">
    <location>
        <begin position="460"/>
        <end position="528"/>
    </location>
</feature>
<dbReference type="GO" id="GO:0005737">
    <property type="term" value="C:cytoplasm"/>
    <property type="evidence" value="ECO:0007669"/>
    <property type="project" value="TreeGrafter"/>
</dbReference>
<dbReference type="EMBL" id="CAJOBR010001451">
    <property type="protein sequence ID" value="CAF4609703.1"/>
    <property type="molecule type" value="Genomic_DNA"/>
</dbReference>
<feature type="region of interest" description="Disordered" evidence="7">
    <location>
        <begin position="226"/>
        <end position="296"/>
    </location>
</feature>
<evidence type="ECO:0000259" key="9">
    <source>
        <dbReference type="PROSITE" id="PS51157"/>
    </source>
</evidence>
<keyword evidence="1" id="KW-0479">Metal-binding</keyword>
<gene>
    <name evidence="11" type="ORF">QYT958_LOCUS12127</name>
</gene>
<dbReference type="GO" id="GO:0008270">
    <property type="term" value="F:zinc ion binding"/>
    <property type="evidence" value="ECO:0007669"/>
    <property type="project" value="UniProtKB-KW"/>
</dbReference>
<feature type="compositionally biased region" description="Low complexity" evidence="7">
    <location>
        <begin position="608"/>
        <end position="624"/>
    </location>
</feature>
<evidence type="ECO:0000259" key="10">
    <source>
        <dbReference type="PROSITE" id="PS51309"/>
    </source>
</evidence>
<dbReference type="Gene3D" id="1.10.1900.10">
    <property type="entry name" value="c-terminal domain of poly(a) binding protein"/>
    <property type="match status" value="1"/>
</dbReference>
<feature type="non-terminal residue" evidence="11">
    <location>
        <position position="1"/>
    </location>
</feature>
<evidence type="ECO:0000256" key="4">
    <source>
        <dbReference type="ARBA" id="ARBA00022833"/>
    </source>
</evidence>
<feature type="compositionally biased region" description="Low complexity" evidence="7">
    <location>
        <begin position="1172"/>
        <end position="1190"/>
    </location>
</feature>
<keyword evidence="4" id="KW-0862">Zinc</keyword>
<dbReference type="CDD" id="cd19675">
    <property type="entry name" value="UBR-box_UBR5"/>
    <property type="match status" value="1"/>
</dbReference>
<dbReference type="Gene3D" id="3.30.2410.10">
    <property type="entry name" value="Hect, E3 ligase catalytic domain"/>
    <property type="match status" value="1"/>
</dbReference>
<feature type="region of interest" description="Disordered" evidence="7">
    <location>
        <begin position="1010"/>
        <end position="1074"/>
    </location>
</feature>
<dbReference type="Pfam" id="PF00658">
    <property type="entry name" value="MLLE"/>
    <property type="match status" value="1"/>
</dbReference>
<dbReference type="InterPro" id="IPR002004">
    <property type="entry name" value="PABP_HYD_C"/>
</dbReference>
<dbReference type="GO" id="GO:0003723">
    <property type="term" value="F:RNA binding"/>
    <property type="evidence" value="ECO:0007669"/>
    <property type="project" value="InterPro"/>
</dbReference>
<evidence type="ECO:0000313" key="11">
    <source>
        <dbReference type="EMBL" id="CAF4609703.1"/>
    </source>
</evidence>
<dbReference type="GO" id="GO:0005634">
    <property type="term" value="C:nucleus"/>
    <property type="evidence" value="ECO:0007669"/>
    <property type="project" value="TreeGrafter"/>
</dbReference>
<feature type="region of interest" description="Disordered" evidence="7">
    <location>
        <begin position="1086"/>
        <end position="1134"/>
    </location>
</feature>